<accession>A0A431UJ17</accession>
<dbReference type="EMBL" id="RXNR01000063">
    <property type="protein sequence ID" value="RTQ89449.1"/>
    <property type="molecule type" value="Genomic_DNA"/>
</dbReference>
<gene>
    <name evidence="5" type="ORF">EKG35_16465</name>
</gene>
<feature type="signal peptide" evidence="3">
    <location>
        <begin position="1"/>
        <end position="24"/>
    </location>
</feature>
<evidence type="ECO:0000256" key="2">
    <source>
        <dbReference type="ARBA" id="ARBA00022729"/>
    </source>
</evidence>
<comment type="caution">
    <text evidence="5">The sequence shown here is derived from an EMBL/GenBank/DDBJ whole genome shotgun (WGS) entry which is preliminary data.</text>
</comment>
<keyword evidence="2 3" id="KW-0732">Signal</keyword>
<dbReference type="OrthoDB" id="9816357at2"/>
<dbReference type="NCBIfam" id="NF038402">
    <property type="entry name" value="TroA_like"/>
    <property type="match status" value="1"/>
</dbReference>
<dbReference type="AlphaFoldDB" id="A0A431UJ17"/>
<dbReference type="InterPro" id="IPR002491">
    <property type="entry name" value="ABC_transptr_periplasmic_BD"/>
</dbReference>
<feature type="domain" description="Fe/B12 periplasmic-binding" evidence="4">
    <location>
        <begin position="60"/>
        <end position="312"/>
    </location>
</feature>
<dbReference type="SUPFAM" id="SSF53807">
    <property type="entry name" value="Helical backbone' metal receptor"/>
    <property type="match status" value="1"/>
</dbReference>
<proteinExistence type="inferred from homology"/>
<evidence type="ECO:0000256" key="3">
    <source>
        <dbReference type="SAM" id="SignalP"/>
    </source>
</evidence>
<organism evidence="5 6">
    <name type="scientific">Lysinibacillus telephonicus</name>
    <dbReference type="NCBI Taxonomy" id="1714840"/>
    <lineage>
        <taxon>Bacteria</taxon>
        <taxon>Bacillati</taxon>
        <taxon>Bacillota</taxon>
        <taxon>Bacilli</taxon>
        <taxon>Bacillales</taxon>
        <taxon>Bacillaceae</taxon>
        <taxon>Lysinibacillus</taxon>
    </lineage>
</organism>
<dbReference type="PROSITE" id="PS51257">
    <property type="entry name" value="PROKAR_LIPOPROTEIN"/>
    <property type="match status" value="1"/>
</dbReference>
<evidence type="ECO:0000256" key="1">
    <source>
        <dbReference type="ARBA" id="ARBA00008814"/>
    </source>
</evidence>
<dbReference type="RefSeq" id="WP_126295642.1">
    <property type="nucleotide sequence ID" value="NZ_CP155468.1"/>
</dbReference>
<evidence type="ECO:0000313" key="6">
    <source>
        <dbReference type="Proteomes" id="UP000276349"/>
    </source>
</evidence>
<dbReference type="GO" id="GO:0071281">
    <property type="term" value="P:cellular response to iron ion"/>
    <property type="evidence" value="ECO:0007669"/>
    <property type="project" value="TreeGrafter"/>
</dbReference>
<protein>
    <submittedName>
        <fullName evidence="5">ABC transporter substrate-binding protein</fullName>
    </submittedName>
</protein>
<dbReference type="PANTHER" id="PTHR30535:SF34">
    <property type="entry name" value="MOLYBDATE-BINDING PROTEIN MOLA"/>
    <property type="match status" value="1"/>
</dbReference>
<evidence type="ECO:0000259" key="4">
    <source>
        <dbReference type="PROSITE" id="PS50983"/>
    </source>
</evidence>
<comment type="similarity">
    <text evidence="1">Belongs to the bacterial solute-binding protein 8 family.</text>
</comment>
<dbReference type="Pfam" id="PF01497">
    <property type="entry name" value="Peripla_BP_2"/>
    <property type="match status" value="1"/>
</dbReference>
<sequence length="312" mass="34888">MKYFKNLWFALLVISLLLVGCASNEETTTTQKDSKNEQQQSYTVVDDRGIELTFDKVPEKVVSLLPSNTEILFELGAGDKVIGVTQNDTYPEEVLEIEQVADFETVNAERIVEMNPDIIFASSSNEGQIEQLESTGLKVFVIESALTIEDVYGDIQQIAQVMDVEEQGQQIVETIKSQIAAVQEKTATIETKKKVYFEISPAPEVWSVGSNTFQQELMDAAGIENVFSEQEGWFSVTEEDIINVNPEVILTTVNYAENPEAEILSRAGWSTITAIQNKQVYLIDPDIVNRQGPRIGEAIELMAKTVYPELFK</sequence>
<keyword evidence="6" id="KW-1185">Reference proteome</keyword>
<evidence type="ECO:0000313" key="5">
    <source>
        <dbReference type="EMBL" id="RTQ89449.1"/>
    </source>
</evidence>
<dbReference type="PROSITE" id="PS50983">
    <property type="entry name" value="FE_B12_PBP"/>
    <property type="match status" value="1"/>
</dbReference>
<feature type="chain" id="PRO_5039641900" evidence="3">
    <location>
        <begin position="25"/>
        <end position="312"/>
    </location>
</feature>
<dbReference type="CDD" id="cd01143">
    <property type="entry name" value="YvrC"/>
    <property type="match status" value="1"/>
</dbReference>
<dbReference type="Gene3D" id="3.40.50.1980">
    <property type="entry name" value="Nitrogenase molybdenum iron protein domain"/>
    <property type="match status" value="2"/>
</dbReference>
<dbReference type="InterPro" id="IPR054828">
    <property type="entry name" value="Vit_B12_bind_prot"/>
</dbReference>
<name>A0A431UJ17_9BACI</name>
<dbReference type="Proteomes" id="UP000276349">
    <property type="component" value="Unassembled WGS sequence"/>
</dbReference>
<dbReference type="PANTHER" id="PTHR30535">
    <property type="entry name" value="VITAMIN B12-BINDING PROTEIN"/>
    <property type="match status" value="1"/>
</dbReference>
<dbReference type="InterPro" id="IPR050902">
    <property type="entry name" value="ABC_Transporter_SBP"/>
</dbReference>
<reference evidence="5 6" key="1">
    <citation type="submission" date="2018-12" db="EMBL/GenBank/DDBJ databases">
        <authorList>
            <person name="Yu L."/>
        </authorList>
    </citation>
    <scope>NUCLEOTIDE SEQUENCE [LARGE SCALE GENOMIC DNA]</scope>
    <source>
        <strain evidence="5 6">S5H2222</strain>
    </source>
</reference>